<keyword evidence="1" id="KW-0808">Transferase</keyword>
<dbReference type="GO" id="GO:0016301">
    <property type="term" value="F:kinase activity"/>
    <property type="evidence" value="ECO:0007669"/>
    <property type="project" value="UniProtKB-KW"/>
</dbReference>
<keyword evidence="1" id="KW-0418">Kinase</keyword>
<sequence length="14" mass="1814">MDRMSCIIRLYREQ</sequence>
<dbReference type="EMBL" id="GGEC01056903">
    <property type="protein sequence ID" value="MBX37387.1"/>
    <property type="molecule type" value="Transcribed_RNA"/>
</dbReference>
<accession>A0A2P2N4H9</accession>
<proteinExistence type="predicted"/>
<evidence type="ECO:0000313" key="1">
    <source>
        <dbReference type="EMBL" id="MBX37387.1"/>
    </source>
</evidence>
<protein>
    <submittedName>
        <fullName evidence="1">Mitogen-activated protein kinase kinase 5-like isoform X4</fullName>
    </submittedName>
</protein>
<name>A0A2P2N4H9_RHIMU</name>
<organism evidence="1">
    <name type="scientific">Rhizophora mucronata</name>
    <name type="common">Asiatic mangrove</name>
    <dbReference type="NCBI Taxonomy" id="61149"/>
    <lineage>
        <taxon>Eukaryota</taxon>
        <taxon>Viridiplantae</taxon>
        <taxon>Streptophyta</taxon>
        <taxon>Embryophyta</taxon>
        <taxon>Tracheophyta</taxon>
        <taxon>Spermatophyta</taxon>
        <taxon>Magnoliopsida</taxon>
        <taxon>eudicotyledons</taxon>
        <taxon>Gunneridae</taxon>
        <taxon>Pentapetalae</taxon>
        <taxon>rosids</taxon>
        <taxon>fabids</taxon>
        <taxon>Malpighiales</taxon>
        <taxon>Rhizophoraceae</taxon>
        <taxon>Rhizophora</taxon>
    </lineage>
</organism>
<reference evidence="1" key="1">
    <citation type="submission" date="2018-02" db="EMBL/GenBank/DDBJ databases">
        <title>Rhizophora mucronata_Transcriptome.</title>
        <authorList>
            <person name="Meera S.P."/>
            <person name="Sreeshan A."/>
            <person name="Augustine A."/>
        </authorList>
    </citation>
    <scope>NUCLEOTIDE SEQUENCE</scope>
    <source>
        <tissue evidence="1">Leaf</tissue>
    </source>
</reference>